<dbReference type="GO" id="GO:0005737">
    <property type="term" value="C:cytoplasm"/>
    <property type="evidence" value="ECO:0007669"/>
    <property type="project" value="UniProtKB-SubCell"/>
</dbReference>
<dbReference type="GO" id="GO:0005524">
    <property type="term" value="F:ATP binding"/>
    <property type="evidence" value="ECO:0007669"/>
    <property type="project" value="UniProtKB-UniRule"/>
</dbReference>
<dbReference type="InterPro" id="IPR036604">
    <property type="entry name" value="PurS-like_sf"/>
</dbReference>
<dbReference type="GO" id="GO:0004642">
    <property type="term" value="F:phosphoribosylformylglycinamidine synthase activity"/>
    <property type="evidence" value="ECO:0007669"/>
    <property type="project" value="UniProtKB-UniRule"/>
</dbReference>
<dbReference type="EMBL" id="VFJB01000010">
    <property type="protein sequence ID" value="KAA0256930.1"/>
    <property type="molecule type" value="Genomic_DNA"/>
</dbReference>
<keyword evidence="3 6" id="KW-0547">Nucleotide-binding</keyword>
<evidence type="ECO:0000313" key="8">
    <source>
        <dbReference type="Proteomes" id="UP000322876"/>
    </source>
</evidence>
<reference evidence="7 8" key="1">
    <citation type="submission" date="2019-06" db="EMBL/GenBank/DDBJ databases">
        <title>Genomic insights into carbon and energy metabolism of Deferribacter autotrophicus revealed new metabolic traits in the phylum Deferribacteres.</title>
        <authorList>
            <person name="Slobodkin A.I."/>
            <person name="Slobodkina G.B."/>
            <person name="Allioux M."/>
            <person name="Alain K."/>
            <person name="Jebbar M."/>
            <person name="Shadrin V."/>
            <person name="Kublanov I.V."/>
            <person name="Toshchakov S.V."/>
            <person name="Bonch-Osmolovskaya E.A."/>
        </authorList>
    </citation>
    <scope>NUCLEOTIDE SEQUENCE [LARGE SCALE GENOMIC DNA]</scope>
    <source>
        <strain evidence="7 8">SL50</strain>
    </source>
</reference>
<keyword evidence="2 6" id="KW-0436">Ligase</keyword>
<comment type="caution">
    <text evidence="7">The sequence shown here is derived from an EMBL/GenBank/DDBJ whole genome shotgun (WGS) entry which is preliminary data.</text>
</comment>
<comment type="subunit">
    <text evidence="6">Part of the FGAM synthase complex composed of 1 PurL, 1 PurQ and 2 PurS subunits.</text>
</comment>
<accession>A0A5A8F102</accession>
<keyword evidence="4 6" id="KW-0658">Purine biosynthesis</keyword>
<keyword evidence="1 6" id="KW-0963">Cytoplasm</keyword>
<dbReference type="PANTHER" id="PTHR34696">
    <property type="entry name" value="PHOSPHORIBOSYLFORMYLGLYCINAMIDINE SYNTHASE SUBUNIT PURS"/>
    <property type="match status" value="1"/>
</dbReference>
<dbReference type="GO" id="GO:0006189">
    <property type="term" value="P:'de novo' IMP biosynthetic process"/>
    <property type="evidence" value="ECO:0007669"/>
    <property type="project" value="UniProtKB-UniRule"/>
</dbReference>
<comment type="catalytic activity">
    <reaction evidence="6">
        <text>N(2)-formyl-N(1)-(5-phospho-beta-D-ribosyl)glycinamide + L-glutamine + ATP + H2O = 2-formamido-N(1)-(5-O-phospho-beta-D-ribosyl)acetamidine + L-glutamate + ADP + phosphate + H(+)</text>
        <dbReference type="Rhea" id="RHEA:17129"/>
        <dbReference type="ChEBI" id="CHEBI:15377"/>
        <dbReference type="ChEBI" id="CHEBI:15378"/>
        <dbReference type="ChEBI" id="CHEBI:29985"/>
        <dbReference type="ChEBI" id="CHEBI:30616"/>
        <dbReference type="ChEBI" id="CHEBI:43474"/>
        <dbReference type="ChEBI" id="CHEBI:58359"/>
        <dbReference type="ChEBI" id="CHEBI:147286"/>
        <dbReference type="ChEBI" id="CHEBI:147287"/>
        <dbReference type="ChEBI" id="CHEBI:456216"/>
        <dbReference type="EC" id="6.3.5.3"/>
    </reaction>
</comment>
<protein>
    <recommendedName>
        <fullName evidence="6">Phosphoribosylformylglycinamidine synthase subunit PurS</fullName>
        <shortName evidence="6">FGAM synthase</shortName>
        <ecNumber evidence="6">6.3.5.3</ecNumber>
    </recommendedName>
    <alternativeName>
        <fullName evidence="6">Formylglycinamide ribonucleotide amidotransferase subunit III</fullName>
        <shortName evidence="6">FGAR amidotransferase III</shortName>
        <shortName evidence="6">FGAR-AT III</shortName>
    </alternativeName>
    <alternativeName>
        <fullName evidence="6">Phosphoribosylformylglycinamidine synthase subunit III</fullName>
    </alternativeName>
</protein>
<dbReference type="HAMAP" id="MF_01926">
    <property type="entry name" value="PurS"/>
    <property type="match status" value="1"/>
</dbReference>
<keyword evidence="5 6" id="KW-0067">ATP-binding</keyword>
<comment type="subcellular location">
    <subcellularLocation>
        <location evidence="6">Cytoplasm</location>
    </subcellularLocation>
</comment>
<evidence type="ECO:0000256" key="5">
    <source>
        <dbReference type="ARBA" id="ARBA00022840"/>
    </source>
</evidence>
<dbReference type="Gene3D" id="3.30.1280.10">
    <property type="entry name" value="Phosphoribosylformylglycinamidine synthase subunit PurS"/>
    <property type="match status" value="1"/>
</dbReference>
<proteinExistence type="inferred from homology"/>
<evidence type="ECO:0000256" key="4">
    <source>
        <dbReference type="ARBA" id="ARBA00022755"/>
    </source>
</evidence>
<comment type="pathway">
    <text evidence="6">Purine metabolism; IMP biosynthesis via de novo pathway; 5-amino-1-(5-phospho-D-ribosyl)imidazole from N(2)-formyl-N(1)-(5-phospho-D-ribosyl)glycinamide: step 1/2.</text>
</comment>
<name>A0A5A8F102_9BACT</name>
<dbReference type="NCBIfam" id="NF004630">
    <property type="entry name" value="PRK05974.1"/>
    <property type="match status" value="1"/>
</dbReference>
<dbReference type="AlphaFoldDB" id="A0A5A8F102"/>
<dbReference type="UniPathway" id="UPA00074">
    <property type="reaction ID" value="UER00128"/>
</dbReference>
<dbReference type="EC" id="6.3.5.3" evidence="6"/>
<evidence type="ECO:0000256" key="6">
    <source>
        <dbReference type="HAMAP-Rule" id="MF_01926"/>
    </source>
</evidence>
<dbReference type="SUPFAM" id="SSF82697">
    <property type="entry name" value="PurS-like"/>
    <property type="match status" value="1"/>
</dbReference>
<sequence>MSKVKVYVKLKDTVLDPEGQTICSSLHKLGYKFVKNVRVGKIFEIEMDDNVENINEKIEEFCNKLLVNPIVEEFSYEIVED</sequence>
<evidence type="ECO:0000313" key="7">
    <source>
        <dbReference type="EMBL" id="KAA0256930.1"/>
    </source>
</evidence>
<dbReference type="PANTHER" id="PTHR34696:SF1">
    <property type="entry name" value="PHOSPHORIBOSYLFORMYLGLYCINAMIDINE SYNTHASE SUBUNIT PURS"/>
    <property type="match status" value="1"/>
</dbReference>
<evidence type="ECO:0000256" key="1">
    <source>
        <dbReference type="ARBA" id="ARBA00022490"/>
    </source>
</evidence>
<dbReference type="Pfam" id="PF02700">
    <property type="entry name" value="PurS"/>
    <property type="match status" value="1"/>
</dbReference>
<dbReference type="OrthoDB" id="9799101at2"/>
<dbReference type="NCBIfam" id="TIGR00302">
    <property type="entry name" value="phosphoribosylformylglycinamidine synthase subunit PurS"/>
    <property type="match status" value="1"/>
</dbReference>
<dbReference type="RefSeq" id="WP_149267508.1">
    <property type="nucleotide sequence ID" value="NZ_VFJB01000010.1"/>
</dbReference>
<dbReference type="InterPro" id="IPR003850">
    <property type="entry name" value="PurS"/>
</dbReference>
<evidence type="ECO:0000256" key="3">
    <source>
        <dbReference type="ARBA" id="ARBA00022741"/>
    </source>
</evidence>
<organism evidence="7 8">
    <name type="scientific">Deferribacter autotrophicus</name>
    <dbReference type="NCBI Taxonomy" id="500465"/>
    <lineage>
        <taxon>Bacteria</taxon>
        <taxon>Pseudomonadati</taxon>
        <taxon>Deferribacterota</taxon>
        <taxon>Deferribacteres</taxon>
        <taxon>Deferribacterales</taxon>
        <taxon>Deferribacteraceae</taxon>
        <taxon>Deferribacter</taxon>
    </lineage>
</organism>
<gene>
    <name evidence="6 7" type="primary">purS</name>
    <name evidence="7" type="ORF">FHQ18_12495</name>
</gene>
<evidence type="ECO:0000256" key="2">
    <source>
        <dbReference type="ARBA" id="ARBA00022598"/>
    </source>
</evidence>
<comment type="similarity">
    <text evidence="6">Belongs to the PurS family.</text>
</comment>
<keyword evidence="8" id="KW-1185">Reference proteome</keyword>
<comment type="function">
    <text evidence="6">Part of the phosphoribosylformylglycinamidine synthase complex involved in the purines biosynthetic pathway. Catalyzes the ATP-dependent conversion of formylglycinamide ribonucleotide (FGAR) and glutamine to yield formylglycinamidine ribonucleotide (FGAM) and glutamate. The FGAM synthase complex is composed of three subunits. PurQ produces an ammonia molecule by converting glutamine to glutamate. PurL transfers the ammonia molecule to FGAR to form FGAM in an ATP-dependent manner. PurS interacts with PurQ and PurL and is thought to assist in the transfer of the ammonia molecule from PurQ to PurL.</text>
</comment>
<dbReference type="Proteomes" id="UP000322876">
    <property type="component" value="Unassembled WGS sequence"/>
</dbReference>